<comment type="caution">
    <text evidence="2">The sequence shown here is derived from an EMBL/GenBank/DDBJ whole genome shotgun (WGS) entry which is preliminary data.</text>
</comment>
<gene>
    <name evidence="2" type="ORF">DY000_02009705</name>
</gene>
<proteinExistence type="predicted"/>
<feature type="compositionally biased region" description="Basic and acidic residues" evidence="1">
    <location>
        <begin position="1"/>
        <end position="19"/>
    </location>
</feature>
<name>A0ABQ7BU46_BRACR</name>
<evidence type="ECO:0000313" key="3">
    <source>
        <dbReference type="Proteomes" id="UP000266723"/>
    </source>
</evidence>
<organism evidence="2 3">
    <name type="scientific">Brassica cretica</name>
    <name type="common">Mustard</name>
    <dbReference type="NCBI Taxonomy" id="69181"/>
    <lineage>
        <taxon>Eukaryota</taxon>
        <taxon>Viridiplantae</taxon>
        <taxon>Streptophyta</taxon>
        <taxon>Embryophyta</taxon>
        <taxon>Tracheophyta</taxon>
        <taxon>Spermatophyta</taxon>
        <taxon>Magnoliopsida</taxon>
        <taxon>eudicotyledons</taxon>
        <taxon>Gunneridae</taxon>
        <taxon>Pentapetalae</taxon>
        <taxon>rosids</taxon>
        <taxon>malvids</taxon>
        <taxon>Brassicales</taxon>
        <taxon>Brassicaceae</taxon>
        <taxon>Brassiceae</taxon>
        <taxon>Brassica</taxon>
    </lineage>
</organism>
<reference evidence="2 3" key="1">
    <citation type="journal article" date="2020" name="BMC Genomics">
        <title>Intraspecific diversification of the crop wild relative Brassica cretica Lam. using demographic model selection.</title>
        <authorList>
            <person name="Kioukis A."/>
            <person name="Michalopoulou V.A."/>
            <person name="Briers L."/>
            <person name="Pirintsos S."/>
            <person name="Studholme D.J."/>
            <person name="Pavlidis P."/>
            <person name="Sarris P.F."/>
        </authorList>
    </citation>
    <scope>NUCLEOTIDE SEQUENCE [LARGE SCALE GENOMIC DNA]</scope>
    <source>
        <strain evidence="3">cv. PFS-1207/04</strain>
    </source>
</reference>
<dbReference type="Proteomes" id="UP000266723">
    <property type="component" value="Unassembled WGS sequence"/>
</dbReference>
<sequence length="84" mass="9286">MQRQENVEKDVGKDGDQHWKTVNGPRPSLEALEVALVSFDMNTYANGAASSSISLTCFQPLAILSEEQETDMLEEGEISDTIRL</sequence>
<accession>A0ABQ7BU46</accession>
<keyword evidence="3" id="KW-1185">Reference proteome</keyword>
<dbReference type="EMBL" id="QGKV02000832">
    <property type="protein sequence ID" value="KAF3543029.1"/>
    <property type="molecule type" value="Genomic_DNA"/>
</dbReference>
<evidence type="ECO:0000313" key="2">
    <source>
        <dbReference type="EMBL" id="KAF3543029.1"/>
    </source>
</evidence>
<feature type="region of interest" description="Disordered" evidence="1">
    <location>
        <begin position="1"/>
        <end position="24"/>
    </location>
</feature>
<protein>
    <submittedName>
        <fullName evidence="2">Uncharacterized protein</fullName>
    </submittedName>
</protein>
<evidence type="ECO:0000256" key="1">
    <source>
        <dbReference type="SAM" id="MobiDB-lite"/>
    </source>
</evidence>